<dbReference type="OrthoDB" id="1093584at2"/>
<dbReference type="Proteomes" id="UP000031937">
    <property type="component" value="Unassembled WGS sequence"/>
</dbReference>
<accession>A0A0C3M8Z4</accession>
<organism evidence="1 4">
    <name type="scientific">Sanguibacteroides justesenii</name>
    <dbReference type="NCBI Taxonomy" id="1547597"/>
    <lineage>
        <taxon>Bacteria</taxon>
        <taxon>Pseudomonadati</taxon>
        <taxon>Bacteroidota</taxon>
        <taxon>Bacteroidia</taxon>
        <taxon>Bacteroidales</taxon>
        <taxon>Porphyromonadaceae</taxon>
        <taxon>Sanguibacteroides</taxon>
    </lineage>
</organism>
<comment type="caution">
    <text evidence="1">The sequence shown here is derived from an EMBL/GenBank/DDBJ whole genome shotgun (WGS) entry which is preliminary data.</text>
</comment>
<proteinExistence type="predicted"/>
<protein>
    <recommendedName>
        <fullName evidence="5">DNA alkylation repair protein</fullName>
    </recommendedName>
</protein>
<dbReference type="AlphaFoldDB" id="A0A0C3M8Z4"/>
<dbReference type="Proteomes" id="UP000031980">
    <property type="component" value="Unassembled WGS sequence"/>
</dbReference>
<dbReference type="RefSeq" id="WP_041502764.1">
    <property type="nucleotide sequence ID" value="NZ_JPIT01000016.1"/>
</dbReference>
<keyword evidence="4" id="KW-1185">Reference proteome</keyword>
<dbReference type="InterPro" id="IPR016024">
    <property type="entry name" value="ARM-type_fold"/>
</dbReference>
<evidence type="ECO:0000313" key="1">
    <source>
        <dbReference type="EMBL" id="KIO42888.1"/>
    </source>
</evidence>
<dbReference type="EMBL" id="JPIU01000049">
    <property type="protein sequence ID" value="KIO42888.1"/>
    <property type="molecule type" value="Genomic_DNA"/>
</dbReference>
<evidence type="ECO:0000313" key="4">
    <source>
        <dbReference type="Proteomes" id="UP000031980"/>
    </source>
</evidence>
<name>A0A0C3M8Z4_9PORP</name>
<sequence length="189" mass="21770">MEIRPINKELEQLFHQIRHRIRRLQNGKGLDSLERIGADTQGQVGASYISLKTLSRNYPRNLELALLLWGTQRREEQILACFLLPPSLAIKEKITQLLSLCFHFEIAEYFGTLVLSKREDLEEIVDEFLESGVPYLQVAALTAIARNRIEKKLNTPFSANYIQNIASKIGTDKYVRLIFERLRSGVNIE</sequence>
<evidence type="ECO:0000313" key="3">
    <source>
        <dbReference type="Proteomes" id="UP000031937"/>
    </source>
</evidence>
<evidence type="ECO:0008006" key="5">
    <source>
        <dbReference type="Google" id="ProtNLM"/>
    </source>
</evidence>
<evidence type="ECO:0000313" key="2">
    <source>
        <dbReference type="EMBL" id="KIO46141.1"/>
    </source>
</evidence>
<dbReference type="SUPFAM" id="SSF48371">
    <property type="entry name" value="ARM repeat"/>
    <property type="match status" value="1"/>
</dbReference>
<reference evidence="2 3" key="2">
    <citation type="submission" date="2014-07" db="EMBL/GenBank/DDBJ databases">
        <title>Porphyromonadaceae bacterium OUH 334697 = ATCC BAA-2682 = DSM 28341 draft genome.</title>
        <authorList>
            <person name="Sydenham T.V."/>
            <person name="Hasman H."/>
            <person name="Justesen U.S."/>
        </authorList>
    </citation>
    <scope>NUCLEOTIDE SEQUENCE [LARGE SCALE GENOMIC DNA]</scope>
    <source>
        <strain evidence="2 3">OUH 334697</strain>
    </source>
</reference>
<gene>
    <name evidence="1" type="ORF">BA92_13570</name>
    <name evidence="2" type="ORF">IE90_04890</name>
</gene>
<reference evidence="1 4" key="1">
    <citation type="submission" date="2014-07" db="EMBL/GenBank/DDBJ databases">
        <title>Porphyromonadaceae bacterium OUH 308042 = ATCC BAA-2681 = DSM 28342 draft genome.</title>
        <authorList>
            <person name="Sydenham T.V."/>
            <person name="Hasman H."/>
            <person name="Justensen U.S."/>
        </authorList>
    </citation>
    <scope>NUCLEOTIDE SEQUENCE [LARGE SCALE GENOMIC DNA]</scope>
    <source>
        <strain evidence="1 4">OUH 308042</strain>
    </source>
</reference>
<dbReference type="EMBL" id="JPIT01000016">
    <property type="protein sequence ID" value="KIO46141.1"/>
    <property type="molecule type" value="Genomic_DNA"/>
</dbReference>